<proteinExistence type="predicted"/>
<accession>A0A2A6CRM7</accession>
<dbReference type="EnsemblMetazoa" id="PPA37742.1">
    <property type="protein sequence ID" value="PPA37742.1"/>
    <property type="gene ID" value="WBGene00276111"/>
</dbReference>
<reference evidence="2" key="1">
    <citation type="journal article" date="2008" name="Nat. Genet.">
        <title>The Pristionchus pacificus genome provides a unique perspective on nematode lifestyle and parasitism.</title>
        <authorList>
            <person name="Dieterich C."/>
            <person name="Clifton S.W."/>
            <person name="Schuster L.N."/>
            <person name="Chinwalla A."/>
            <person name="Delehaunty K."/>
            <person name="Dinkelacker I."/>
            <person name="Fulton L."/>
            <person name="Fulton R."/>
            <person name="Godfrey J."/>
            <person name="Minx P."/>
            <person name="Mitreva M."/>
            <person name="Roeseler W."/>
            <person name="Tian H."/>
            <person name="Witte H."/>
            <person name="Yang S.P."/>
            <person name="Wilson R.K."/>
            <person name="Sommer R.J."/>
        </authorList>
    </citation>
    <scope>NUCLEOTIDE SEQUENCE [LARGE SCALE GENOMIC DNA]</scope>
    <source>
        <strain evidence="2">PS312</strain>
    </source>
</reference>
<gene>
    <name evidence="1" type="primary">WBGene00276111</name>
</gene>
<reference evidence="1" key="2">
    <citation type="submission" date="2022-06" db="UniProtKB">
        <authorList>
            <consortium name="EnsemblMetazoa"/>
        </authorList>
    </citation>
    <scope>IDENTIFICATION</scope>
    <source>
        <strain evidence="1">PS312</strain>
    </source>
</reference>
<dbReference type="AlphaFoldDB" id="A0A2A6CRM7"/>
<keyword evidence="2" id="KW-1185">Reference proteome</keyword>
<sequence length="187" mass="21648">MVVFHHAAGFRGNNIIKKPGRLTSFSELVLSLRDGTRSFIIPVPDIFNDEVNTLRFLLGDQQLQFVPDSVEVLRQFCAEPSIATLLHSGAYSEMNMIESPCRIAEIKPTEVNGIREKNFDSYSQIVPSYFLLPKSTDFTSLFGSFLRMYRELNKRLQIMVTHLQIDGLWTRRMEKRLRNFNIDIPFE</sequence>
<evidence type="ECO:0000313" key="1">
    <source>
        <dbReference type="EnsemblMetazoa" id="PPA37742.1"/>
    </source>
</evidence>
<protein>
    <submittedName>
        <fullName evidence="1">Uncharacterized protein</fullName>
    </submittedName>
</protein>
<accession>A0A8R1YXG0</accession>
<dbReference type="Proteomes" id="UP000005239">
    <property type="component" value="Unassembled WGS sequence"/>
</dbReference>
<organism evidence="1 2">
    <name type="scientific">Pristionchus pacificus</name>
    <name type="common">Parasitic nematode worm</name>
    <dbReference type="NCBI Taxonomy" id="54126"/>
    <lineage>
        <taxon>Eukaryota</taxon>
        <taxon>Metazoa</taxon>
        <taxon>Ecdysozoa</taxon>
        <taxon>Nematoda</taxon>
        <taxon>Chromadorea</taxon>
        <taxon>Rhabditida</taxon>
        <taxon>Rhabditina</taxon>
        <taxon>Diplogasteromorpha</taxon>
        <taxon>Diplogasteroidea</taxon>
        <taxon>Neodiplogasteridae</taxon>
        <taxon>Pristionchus</taxon>
    </lineage>
</organism>
<name>A0A2A6CRM7_PRIPA</name>
<evidence type="ECO:0000313" key="2">
    <source>
        <dbReference type="Proteomes" id="UP000005239"/>
    </source>
</evidence>